<reference evidence="1 2" key="1">
    <citation type="submission" date="2013-03" db="EMBL/GenBank/DDBJ databases">
        <title>The Genome Sequence of Phialophora europaea CBS 101466.</title>
        <authorList>
            <consortium name="The Broad Institute Genomics Platform"/>
            <person name="Cuomo C."/>
            <person name="de Hoog S."/>
            <person name="Gorbushina A."/>
            <person name="Walker B."/>
            <person name="Young S.K."/>
            <person name="Zeng Q."/>
            <person name="Gargeya S."/>
            <person name="Fitzgerald M."/>
            <person name="Haas B."/>
            <person name="Abouelleil A."/>
            <person name="Allen A.W."/>
            <person name="Alvarado L."/>
            <person name="Arachchi H.M."/>
            <person name="Berlin A.M."/>
            <person name="Chapman S.B."/>
            <person name="Gainer-Dewar J."/>
            <person name="Goldberg J."/>
            <person name="Griggs A."/>
            <person name="Gujja S."/>
            <person name="Hansen M."/>
            <person name="Howarth C."/>
            <person name="Imamovic A."/>
            <person name="Ireland A."/>
            <person name="Larimer J."/>
            <person name="McCowan C."/>
            <person name="Murphy C."/>
            <person name="Pearson M."/>
            <person name="Poon T.W."/>
            <person name="Priest M."/>
            <person name="Roberts A."/>
            <person name="Saif S."/>
            <person name="Shea T."/>
            <person name="Sisk P."/>
            <person name="Sykes S."/>
            <person name="Wortman J."/>
            <person name="Nusbaum C."/>
            <person name="Birren B."/>
        </authorList>
    </citation>
    <scope>NUCLEOTIDE SEQUENCE [LARGE SCALE GENOMIC DNA]</scope>
    <source>
        <strain evidence="1 2">CBS 101466</strain>
    </source>
</reference>
<dbReference type="VEuPathDB" id="FungiDB:HMPREF1541_04770"/>
<protein>
    <recommendedName>
        <fullName evidence="3">Hsp70-like protein</fullName>
    </recommendedName>
</protein>
<organism evidence="1 2">
    <name type="scientific">Cyphellophora europaea (strain CBS 101466)</name>
    <name type="common">Phialophora europaea</name>
    <dbReference type="NCBI Taxonomy" id="1220924"/>
    <lineage>
        <taxon>Eukaryota</taxon>
        <taxon>Fungi</taxon>
        <taxon>Dikarya</taxon>
        <taxon>Ascomycota</taxon>
        <taxon>Pezizomycotina</taxon>
        <taxon>Eurotiomycetes</taxon>
        <taxon>Chaetothyriomycetidae</taxon>
        <taxon>Chaetothyriales</taxon>
        <taxon>Cyphellophoraceae</taxon>
        <taxon>Cyphellophora</taxon>
    </lineage>
</organism>
<keyword evidence="2" id="KW-1185">Reference proteome</keyword>
<accession>W2RXJ6</accession>
<dbReference type="PANTHER" id="PTHR14187:SF5">
    <property type="entry name" value="HEAT SHOCK 70 KDA PROTEIN 12A"/>
    <property type="match status" value="1"/>
</dbReference>
<evidence type="ECO:0000313" key="2">
    <source>
        <dbReference type="Proteomes" id="UP000030752"/>
    </source>
</evidence>
<name>W2RXJ6_CYPE1</name>
<dbReference type="InParanoid" id="W2RXJ6"/>
<dbReference type="CDD" id="cd10170">
    <property type="entry name" value="ASKHA_NBD_HSP70"/>
    <property type="match status" value="1"/>
</dbReference>
<evidence type="ECO:0000313" key="1">
    <source>
        <dbReference type="EMBL" id="ETN40493.1"/>
    </source>
</evidence>
<dbReference type="Gene3D" id="3.90.640.10">
    <property type="entry name" value="Actin, Chain A, domain 4"/>
    <property type="match status" value="1"/>
</dbReference>
<dbReference type="PANTHER" id="PTHR14187">
    <property type="entry name" value="ALPHA KINASE/ELONGATION FACTOR 2 KINASE"/>
    <property type="match status" value="1"/>
</dbReference>
<dbReference type="eggNOG" id="KOG0101">
    <property type="taxonomic scope" value="Eukaryota"/>
</dbReference>
<dbReference type="EMBL" id="KB822720">
    <property type="protein sequence ID" value="ETN40493.1"/>
    <property type="molecule type" value="Genomic_DNA"/>
</dbReference>
<dbReference type="Gene3D" id="3.30.420.40">
    <property type="match status" value="2"/>
</dbReference>
<dbReference type="Proteomes" id="UP000030752">
    <property type="component" value="Unassembled WGS sequence"/>
</dbReference>
<dbReference type="GeneID" id="19972109"/>
<dbReference type="SUPFAM" id="SSF53067">
    <property type="entry name" value="Actin-like ATPase domain"/>
    <property type="match status" value="1"/>
</dbReference>
<dbReference type="RefSeq" id="XP_008717336.1">
    <property type="nucleotide sequence ID" value="XM_008719114.1"/>
</dbReference>
<proteinExistence type="predicted"/>
<dbReference type="HOGENOM" id="CLU_1026795_0_0_1"/>
<dbReference type="OrthoDB" id="2963168at2759"/>
<dbReference type="InterPro" id="IPR043129">
    <property type="entry name" value="ATPase_NBD"/>
</dbReference>
<sequence>MVSEPEAAALFVLRREYSRNGCSVDDIHVVCDAGGGTVDLISYKVASVEPELRLVEAKQGSGHLCGSMFLDRIFERHFRDRFENNPEFNADAVSYALREWIEVKQTFDGSPDRPRTIRTIIRSDPRGIARNVYRLPVNTLKRLFRPVVSEVVRLVQDQIRDTPGRVKSVILVGGLGENPYLQQYLRAHIEPEVNIPENRYVPVFNDSDPYAADGLGSWSAVVRGALIKGLVEAQSLVPTVIFDERRARRHYGTTAWVPFDASQHDEAPGRA</sequence>
<evidence type="ECO:0008006" key="3">
    <source>
        <dbReference type="Google" id="ProtNLM"/>
    </source>
</evidence>
<dbReference type="STRING" id="1220924.W2RXJ6"/>
<gene>
    <name evidence="1" type="ORF">HMPREF1541_04770</name>
</gene>
<dbReference type="AlphaFoldDB" id="W2RXJ6"/>